<dbReference type="Proteomes" id="UP000439123">
    <property type="component" value="Unassembled WGS sequence"/>
</dbReference>
<organism evidence="1 2">
    <name type="scientific">Aeromonas veronii</name>
    <dbReference type="NCBI Taxonomy" id="654"/>
    <lineage>
        <taxon>Bacteria</taxon>
        <taxon>Pseudomonadati</taxon>
        <taxon>Pseudomonadota</taxon>
        <taxon>Gammaproteobacteria</taxon>
        <taxon>Aeromonadales</taxon>
        <taxon>Aeromonadaceae</taxon>
        <taxon>Aeromonas</taxon>
    </lineage>
</organism>
<reference evidence="1 2" key="1">
    <citation type="submission" date="2019-10" db="EMBL/GenBank/DDBJ databases">
        <authorList>
            <person name="Karimi E."/>
        </authorList>
    </citation>
    <scope>NUCLEOTIDE SEQUENCE [LARGE SCALE GENOMIC DNA]</scope>
    <source>
        <strain evidence="1">Aeromonas sp. 8C</strain>
    </source>
</reference>
<name>A0A653LC77_AERVE</name>
<dbReference type="AlphaFoldDB" id="A0A653LC77"/>
<proteinExistence type="predicted"/>
<sequence>MCDIYVFLRINFWLLKIDSVY</sequence>
<protein>
    <submittedName>
        <fullName evidence="1">Uncharacterized protein</fullName>
    </submittedName>
</protein>
<dbReference type="EMBL" id="CABWLC010000021">
    <property type="protein sequence ID" value="VXA89186.1"/>
    <property type="molecule type" value="Genomic_DNA"/>
</dbReference>
<evidence type="ECO:0000313" key="2">
    <source>
        <dbReference type="Proteomes" id="UP000439123"/>
    </source>
</evidence>
<gene>
    <name evidence="1" type="ORF">AERO8C_80104</name>
</gene>
<evidence type="ECO:0000313" key="1">
    <source>
        <dbReference type="EMBL" id="VXA89186.1"/>
    </source>
</evidence>
<accession>A0A653LC77</accession>